<evidence type="ECO:0000256" key="1">
    <source>
        <dbReference type="SAM" id="SignalP"/>
    </source>
</evidence>
<protein>
    <recommendedName>
        <fullName evidence="2">Protein-arginine deiminase C-terminal domain-containing protein</fullName>
    </recommendedName>
</protein>
<dbReference type="Pfam" id="PF03068">
    <property type="entry name" value="PAD"/>
    <property type="match status" value="1"/>
</dbReference>
<sequence length="638" mass="67704">MSRLLLTGAVAAGLLGSALPAGAVGGPVAALHGDHLTGGSVLFLANLDDDAGRCRAKARTVAKDAVAQEAAYDDAFYQRKEELEKEPDKEKAERLYQELVRTYQRQKNVADRTMAACNDAADAVVNGAQDAKDLARVRTAPWVGAPAGATGRITVSTDHVRVFVKRTSGWSPSTVLTADEVRHGVELGIEGRDIVRDAAAWDGTATLKLVVSGNGSSATGALALKEAPVLTQLNTQRVQKVFAGAAGDSDKVGAAWRKQVDKVVKQTGVPGGVQLLDQGDDSWTQDLFEPAYMSIPGPGGKPQGMKVLLGSVNDSRRVGSRVIFTDLAGADVAGVHVEHVPVPEENDSYDSMGNLETIPPTPGHPVGRIVIGGDGFEHGKTGPAPEMVTLLKSQGMQDPLALDTSWLTVGHVDEFLQFVVVPGSRWGWKALVADPAAGLELLRGVQKSGHGGEIMHGGLPELEWPYDLRIDQRSTSEFLADQQFVETNERAAAKIQANVEVLKAQAGLTDADLVRVPSLFTAKSMDYGMLETEISQLEDGPEKDQAIAKLHAMRDAVAEIPGAVNGLVLNGGRYVAPKPYGPVVDGQDVFATAIGKALGGIGYQVTYADDLTSEHVSEGEIHCATNTLRDSLSTRWWN</sequence>
<feature type="signal peptide" evidence="1">
    <location>
        <begin position="1"/>
        <end position="23"/>
    </location>
</feature>
<dbReference type="PANTHER" id="PTHR10837:SF8">
    <property type="entry name" value="PROTEIN-ARGININE DEIMINASE"/>
    <property type="match status" value="1"/>
</dbReference>
<keyword evidence="4" id="KW-1185">Reference proteome</keyword>
<accession>A0ABP4LN90</accession>
<name>A0ABP4LN90_9ACTN</name>
<dbReference type="InterPro" id="IPR004303">
    <property type="entry name" value="PAD"/>
</dbReference>
<evidence type="ECO:0000313" key="3">
    <source>
        <dbReference type="EMBL" id="GAA1525860.1"/>
    </source>
</evidence>
<evidence type="ECO:0000313" key="4">
    <source>
        <dbReference type="Proteomes" id="UP001500363"/>
    </source>
</evidence>
<organism evidence="3 4">
    <name type="scientific">Kribbella lupini</name>
    <dbReference type="NCBI Taxonomy" id="291602"/>
    <lineage>
        <taxon>Bacteria</taxon>
        <taxon>Bacillati</taxon>
        <taxon>Actinomycetota</taxon>
        <taxon>Actinomycetes</taxon>
        <taxon>Propionibacteriales</taxon>
        <taxon>Kribbellaceae</taxon>
        <taxon>Kribbella</taxon>
    </lineage>
</organism>
<dbReference type="RefSeq" id="WP_344174321.1">
    <property type="nucleotide sequence ID" value="NZ_BAAANC010000002.1"/>
</dbReference>
<evidence type="ECO:0000259" key="2">
    <source>
        <dbReference type="Pfam" id="PF03068"/>
    </source>
</evidence>
<dbReference type="Proteomes" id="UP001500363">
    <property type="component" value="Unassembled WGS sequence"/>
</dbReference>
<feature type="domain" description="Protein-arginine deiminase C-terminal" evidence="2">
    <location>
        <begin position="220"/>
        <end position="638"/>
    </location>
</feature>
<comment type="caution">
    <text evidence="3">The sequence shown here is derived from an EMBL/GenBank/DDBJ whole genome shotgun (WGS) entry which is preliminary data.</text>
</comment>
<dbReference type="InterPro" id="IPR013530">
    <property type="entry name" value="PAD_C"/>
</dbReference>
<dbReference type="Gene3D" id="3.75.10.10">
    <property type="entry name" value="L-arginine/glycine Amidinotransferase, Chain A"/>
    <property type="match status" value="1"/>
</dbReference>
<dbReference type="EMBL" id="BAAANC010000002">
    <property type="protein sequence ID" value="GAA1525860.1"/>
    <property type="molecule type" value="Genomic_DNA"/>
</dbReference>
<proteinExistence type="predicted"/>
<keyword evidence="1" id="KW-0732">Signal</keyword>
<gene>
    <name evidence="3" type="ORF">GCM10009741_29310</name>
</gene>
<reference evidence="4" key="1">
    <citation type="journal article" date="2019" name="Int. J. Syst. Evol. Microbiol.">
        <title>The Global Catalogue of Microorganisms (GCM) 10K type strain sequencing project: providing services to taxonomists for standard genome sequencing and annotation.</title>
        <authorList>
            <consortium name="The Broad Institute Genomics Platform"/>
            <consortium name="The Broad Institute Genome Sequencing Center for Infectious Disease"/>
            <person name="Wu L."/>
            <person name="Ma J."/>
        </authorList>
    </citation>
    <scope>NUCLEOTIDE SEQUENCE [LARGE SCALE GENOMIC DNA]</scope>
    <source>
        <strain evidence="4">JCM 14303</strain>
    </source>
</reference>
<feature type="chain" id="PRO_5046224136" description="Protein-arginine deiminase C-terminal domain-containing protein" evidence="1">
    <location>
        <begin position="24"/>
        <end position="638"/>
    </location>
</feature>
<dbReference type="SUPFAM" id="SSF55909">
    <property type="entry name" value="Pentein"/>
    <property type="match status" value="1"/>
</dbReference>
<dbReference type="PANTHER" id="PTHR10837">
    <property type="entry name" value="PEPTIDYLARGININE DEIMINASE"/>
    <property type="match status" value="1"/>
</dbReference>